<accession>A0A919UZV9</accession>
<keyword evidence="2" id="KW-1185">Reference proteome</keyword>
<comment type="caution">
    <text evidence="1">The sequence shown here is derived from an EMBL/GenBank/DDBJ whole genome shotgun (WGS) entry which is preliminary data.</text>
</comment>
<gene>
    <name evidence="1" type="ORF">Sru01_44480</name>
</gene>
<organism evidence="1 2">
    <name type="scientific">Sphaerisporangium rufum</name>
    <dbReference type="NCBI Taxonomy" id="1381558"/>
    <lineage>
        <taxon>Bacteria</taxon>
        <taxon>Bacillati</taxon>
        <taxon>Actinomycetota</taxon>
        <taxon>Actinomycetes</taxon>
        <taxon>Streptosporangiales</taxon>
        <taxon>Streptosporangiaceae</taxon>
        <taxon>Sphaerisporangium</taxon>
    </lineage>
</organism>
<evidence type="ECO:0000313" key="2">
    <source>
        <dbReference type="Proteomes" id="UP000655287"/>
    </source>
</evidence>
<evidence type="ECO:0000313" key="1">
    <source>
        <dbReference type="EMBL" id="GII79466.1"/>
    </source>
</evidence>
<protein>
    <submittedName>
        <fullName evidence="1">Uncharacterized protein</fullName>
    </submittedName>
</protein>
<dbReference type="EMBL" id="BOOU01000058">
    <property type="protein sequence ID" value="GII79466.1"/>
    <property type="molecule type" value="Genomic_DNA"/>
</dbReference>
<dbReference type="Proteomes" id="UP000655287">
    <property type="component" value="Unassembled WGS sequence"/>
</dbReference>
<name>A0A919UZV9_9ACTN</name>
<proteinExistence type="predicted"/>
<dbReference type="AlphaFoldDB" id="A0A919UZV9"/>
<reference evidence="1" key="1">
    <citation type="submission" date="2021-01" db="EMBL/GenBank/DDBJ databases">
        <title>Whole genome shotgun sequence of Sphaerisporangium rufum NBRC 109079.</title>
        <authorList>
            <person name="Komaki H."/>
            <person name="Tamura T."/>
        </authorList>
    </citation>
    <scope>NUCLEOTIDE SEQUENCE</scope>
    <source>
        <strain evidence="1">NBRC 109079</strain>
    </source>
</reference>
<sequence length="129" mass="13285">MAGRRDRAAGVRVWAAVAGLVVLAGVVFALARYSAAPPPAGPGAVRLTLSRPGLPPLQHPYPGGAVSLNAMLGGGDVLIGMRGTAGGGREVRVSEGQTVEVPGGRLRLVGVWDMWRRDRDAVDVVLSTP</sequence>